<accession>A0ABQ9YCE5</accession>
<protein>
    <submittedName>
        <fullName evidence="3">Ubiquitin carboxyl-terminal hydrolase</fullName>
    </submittedName>
</protein>
<sequence>MSNFDWESLHQFSYAHFYSDNIVGNEQSIIPTSRSYQGFNRKKLFIPQQNPFGTFLASFNQFESSDTHLLNSPPFLPISRSEQISVRLHVLSDLLKSTPTVPDDDEFVPLLSLLSTPEQLSTTSQRTLSSIFVEVISVRIRNQKGQAAFVIFDTITDILLTLLGRLPDSPKESVPLSFITDFLEKTNNFLHYSDCNQNALGFRKDGREGSTARNPLNPTILMRTIRSTDFDHNKGFDLIQKLFDSQSSFDVLVKEGIVKEMISWSEELLNTPDTTHAFEHQNAEQTFRLFNRICFAIISHSHSNVRRGEFGTLVQTLRNNKIKLDDTNAQFLEISLSEIPKDKSQQFVHALTRDPKTTLWGPLFLEQNIAQTISSLNHHATENDKWMEEFINSEGLVRFVIHLIQLLLSEAPLDQEVPFTTRLLRSSRQNSPNFHSSLSSSNSLLDITSIDSRNKRDSGGLILLWTLSSVLLQHLINGTPTILRPTFSQRVSVLPFTLEKTHTTWKLLLNPTVMQSQLNRSSSPLNHTTPLFHSIISLPNTQFNKLVQDRSKFATFCSLCIVPELFFPPHLRLQPCEFSLPTAQISSTFIPIFSRTGFLPLESHQQSNIVPILKKSNVSLEMLLVCVSVLCVLPRRLFDIPRSFENGVVESIADHLNTNPDHHPTGIRLITFLSHLVLSWENIRIPVVPIRRILVNAPTMGNEMLPLRLITSFLLTLIKTGKGWNQTILNQIGNDFVDHILHSFLFPSGSQSLHPIFEDDRMILTELVMALSQPAALVPFFEEKQILMNRLPLPFLDQKERGRENNTIISRNTPKGLRNPRMACFMNAIVIQLFQNKEFSNTILSFDGRVSTTPFNQTPHPSGMTLVDEEIKKQQRMMEESCQVEKDRIPQSLVFFHLQRIFALLCLNREGEVRVTDLAAALSDSSKQMFHENSSNDSEDFVKALLSQLDIFFHRCGYPHFASTSFGCHVVKAMNCENNHPCSTLIDPDFMFPVEIQQSSSLEDALEKMVLGKKGSTLQCLQCVPDGSQMVPGSVRKLIATPSNSVMIFMNRKTLDGQLTTNRCSFPKTLDLFPFSLEKQEVKDADRTLFVYELTGFEVYEVRNDTNHYYSVIKEGRSQMWWLFNDDKVSEFDISKMSDYFGGNGRQGYATLLFYRRLLPDDDGSVNSPVLLPSSTPLGNLLSDEEERYAAEQALKRKLPSSEGQVDEEMQQEWDRTFPKPALSETEERQLERDFLTTTGLDLLQFVLNGTENHDSSRTPTNVNSNVNISQSVSRKGSGKKKKLVTKPNSNVIEPEIIPHHRGTPLTLPLLQAFFHQYVHSGRRSERIWKSIDRTLEKDEQLSRQFVDYLLRQLVEEDEALKNEQKGEEERRQLFIKWNREEDEARQAHEEEQDRILRAFEQKIHEMEVNTHEPTQRNNRFKNRADRSKVERERPQRIPFSKKVLPSSSIIRGVHHTTSLLVSFFSDCQDQDVVNRFLSTFQICIQIIQPEDLELLLDRTSKAIVSPSIKEILDYILSKCHRSHYPNSNTQTPPQIKNDLCQIVQNNGIVEHPENHMIPHYPPSQIGVGTGIIEHPENHMIPHYLPSRIGVGTGFIEHPENPVIPHHPPSQIGVGTGIIEHPVNPVIPHHPPSQIGVGTGIIEHPENPVIPHHPPSQIGVGTGIIEHPVNPVIPHHPPSQIGVGTGIVKPPENHMIPHHPPSPIGVNTGIVDQHFKSPDRQSEIAPFIDIPEDQIVFPQHTPQPSRNDFLPRLALFLPFQPFVISSSEYSHFSLDELMLPSDASIHYLRSSFETLSTSSQPNLQHRIGFEDRLLSQRELFNSIVSLLIDPTETAQNPSSAVRVSSDLIRLNEELKFIQPCTVDLILNCLIDQMTSVSAISMNASIFQLLLLLMVSFDEEILGLRSKIAELILDRRMRSLLTFKLPISFLRRQPMSVDQQNRLFAMYFSLVLNILIIVSDSDPQVSHLIADLHIDTLIKKHISDINLNTPLQILNRFLSQTLLAQEPDSTILQMLEEQRMKRRNHIADRLVFWLCPPSSRSISFPSTHLQSLLSQHNLTQLVISTPHISFRPNNKVDTSEVLRYFFEADEDRSILENRQLTLQVIFDSLKQKLDTRRRRCWMKQFGALMKVISLFFIARKQSRTLHIGLPLLHSMLQIYGHYRMMAQNICLSSQIFDGFKFIVEQLSSFEIIPPQTLGLLQSCCHSQYLIFPSQEGRTSLIFSSKTGETDLRPSFDDLFSFSIFLIRHSSLLPLQSRIELWISLCSFCIVSEAPGNVLSSISDSELHTFLEPIIHLSSTLASDRQAGSSSLHFVLRAFDHLLVTIGSQALLDKRSLFKNHPNLAHLSVLSLLFSPPIFTRIFELFVLPSDCVDHPPTTVRPLSPLPISFKLFFTNIGQVLPSFLDIILQTVISEPFFAHTPQIYSIINHLQFIPPHLFAAAKQKVANSDSVLNLIRFLSTRDSPDSMSACVIIRRIFYHSELGQFIPLTKDSKSLTHINTVLRDIHNKMTLYFSLTDPCEGLLENLNQFLNANRQALQRSRPFLMSEQSNWHEYRLVIQNSLEFHENQTLQKLLSVFMFTAQAWKQP</sequence>
<comment type="caution">
    <text evidence="3">The sequence shown here is derived from an EMBL/GenBank/DDBJ whole genome shotgun (WGS) entry which is preliminary data.</text>
</comment>
<dbReference type="InterPro" id="IPR028889">
    <property type="entry name" value="USP"/>
</dbReference>
<feature type="domain" description="USP" evidence="2">
    <location>
        <begin position="815"/>
        <end position="1158"/>
    </location>
</feature>
<feature type="compositionally biased region" description="Basic and acidic residues" evidence="1">
    <location>
        <begin position="1423"/>
        <end position="1433"/>
    </location>
</feature>
<dbReference type="EMBL" id="JARBJD010000016">
    <property type="protein sequence ID" value="KAK2961442.1"/>
    <property type="molecule type" value="Genomic_DNA"/>
</dbReference>
<dbReference type="Gene3D" id="3.90.70.10">
    <property type="entry name" value="Cysteine proteinases"/>
    <property type="match status" value="1"/>
</dbReference>
<dbReference type="Proteomes" id="UP001281761">
    <property type="component" value="Unassembled WGS sequence"/>
</dbReference>
<reference evidence="3 4" key="1">
    <citation type="journal article" date="2022" name="bioRxiv">
        <title>Genomics of Preaxostyla Flagellates Illuminates Evolutionary Transitions and the Path Towards Mitochondrial Loss.</title>
        <authorList>
            <person name="Novak L.V.F."/>
            <person name="Treitli S.C."/>
            <person name="Pyrih J."/>
            <person name="Halakuc P."/>
            <person name="Pipaliya S.V."/>
            <person name="Vacek V."/>
            <person name="Brzon O."/>
            <person name="Soukal P."/>
            <person name="Eme L."/>
            <person name="Dacks J.B."/>
            <person name="Karnkowska A."/>
            <person name="Elias M."/>
            <person name="Hampl V."/>
        </authorList>
    </citation>
    <scope>NUCLEOTIDE SEQUENCE [LARGE SCALE GENOMIC DNA]</scope>
    <source>
        <strain evidence="3">NAU3</strain>
        <tissue evidence="3">Gut</tissue>
    </source>
</reference>
<evidence type="ECO:0000313" key="3">
    <source>
        <dbReference type="EMBL" id="KAK2961442.1"/>
    </source>
</evidence>
<dbReference type="PANTHER" id="PTHR24006">
    <property type="entry name" value="UBIQUITIN CARBOXYL-TERMINAL HYDROLASE"/>
    <property type="match status" value="1"/>
</dbReference>
<feature type="compositionally biased region" description="Low complexity" evidence="1">
    <location>
        <begin position="1262"/>
        <end position="1276"/>
    </location>
</feature>
<keyword evidence="4" id="KW-1185">Reference proteome</keyword>
<keyword evidence="3" id="KW-0378">Hydrolase</keyword>
<dbReference type="InterPro" id="IPR038765">
    <property type="entry name" value="Papain-like_cys_pep_sf"/>
</dbReference>
<dbReference type="PROSITE" id="PS50235">
    <property type="entry name" value="USP_3"/>
    <property type="match status" value="1"/>
</dbReference>
<dbReference type="Pfam" id="PF00443">
    <property type="entry name" value="UCH"/>
    <property type="match status" value="1"/>
</dbReference>
<name>A0ABQ9YCE5_9EUKA</name>
<evidence type="ECO:0000313" key="4">
    <source>
        <dbReference type="Proteomes" id="UP001281761"/>
    </source>
</evidence>
<dbReference type="InterPro" id="IPR050164">
    <property type="entry name" value="Peptidase_C19"/>
</dbReference>
<dbReference type="GO" id="GO:0016787">
    <property type="term" value="F:hydrolase activity"/>
    <property type="evidence" value="ECO:0007669"/>
    <property type="project" value="UniProtKB-KW"/>
</dbReference>
<dbReference type="SUPFAM" id="SSF54001">
    <property type="entry name" value="Cysteine proteinases"/>
    <property type="match status" value="1"/>
</dbReference>
<feature type="region of interest" description="Disordered" evidence="1">
    <location>
        <begin position="1252"/>
        <end position="1286"/>
    </location>
</feature>
<evidence type="ECO:0000256" key="1">
    <source>
        <dbReference type="SAM" id="MobiDB-lite"/>
    </source>
</evidence>
<evidence type="ECO:0000259" key="2">
    <source>
        <dbReference type="PROSITE" id="PS50235"/>
    </source>
</evidence>
<proteinExistence type="predicted"/>
<organism evidence="3 4">
    <name type="scientific">Blattamonas nauphoetae</name>
    <dbReference type="NCBI Taxonomy" id="2049346"/>
    <lineage>
        <taxon>Eukaryota</taxon>
        <taxon>Metamonada</taxon>
        <taxon>Preaxostyla</taxon>
        <taxon>Oxymonadida</taxon>
        <taxon>Blattamonas</taxon>
    </lineage>
</organism>
<gene>
    <name evidence="3" type="ORF">BLNAU_3563</name>
</gene>
<dbReference type="InterPro" id="IPR001394">
    <property type="entry name" value="Peptidase_C19_UCH"/>
</dbReference>
<feature type="region of interest" description="Disordered" evidence="1">
    <location>
        <begin position="1411"/>
        <end position="1433"/>
    </location>
</feature>